<reference evidence="3 5" key="2">
    <citation type="submission" date="2023-03" db="EMBL/GenBank/DDBJ databases">
        <title>Comparative genome and transcriptome analysis combination mining strategies for increasing vitamin B12 production of Ensifer adhaerens strain.</title>
        <authorList>
            <person name="Yongheng L."/>
        </authorList>
    </citation>
    <scope>NUCLEOTIDE SEQUENCE [LARGE SCALE GENOMIC DNA]</scope>
    <source>
        <strain evidence="3 5">Casida A-T305</strain>
    </source>
</reference>
<evidence type="ECO:0000313" key="4">
    <source>
        <dbReference type="Proteomes" id="UP001055460"/>
    </source>
</evidence>
<dbReference type="PROSITE" id="PS50943">
    <property type="entry name" value="HTH_CROC1"/>
    <property type="match status" value="1"/>
</dbReference>
<dbReference type="AlphaFoldDB" id="A0A9Q9D897"/>
<dbReference type="InterPro" id="IPR001387">
    <property type="entry name" value="Cro/C1-type_HTH"/>
</dbReference>
<dbReference type="SMART" id="SM00530">
    <property type="entry name" value="HTH_XRE"/>
    <property type="match status" value="1"/>
</dbReference>
<dbReference type="CDD" id="cd00093">
    <property type="entry name" value="HTH_XRE"/>
    <property type="match status" value="1"/>
</dbReference>
<keyword evidence="5" id="KW-1185">Reference proteome</keyword>
<dbReference type="Gene3D" id="1.10.260.40">
    <property type="entry name" value="lambda repressor-like DNA-binding domains"/>
    <property type="match status" value="1"/>
</dbReference>
<evidence type="ECO:0000313" key="2">
    <source>
        <dbReference type="EMBL" id="USJ21744.1"/>
    </source>
</evidence>
<reference evidence="2" key="1">
    <citation type="submission" date="2022-06" db="EMBL/GenBank/DDBJ databases">
        <title>Physiological and biochemical characterization and genomic elucidation of a strain of the genus Ensifer adhaerens M8 that combines arsenic oxidation and chromium reduction.</title>
        <authorList>
            <person name="Li X."/>
            <person name="Yu c."/>
        </authorList>
    </citation>
    <scope>NUCLEOTIDE SEQUENCE</scope>
    <source>
        <strain evidence="2">M8</strain>
    </source>
</reference>
<feature type="domain" description="HTH cro/C1-type" evidence="1">
    <location>
        <begin position="24"/>
        <end position="77"/>
    </location>
</feature>
<dbReference type="KEGG" id="eah:FA04_10115"/>
<proteinExistence type="predicted"/>
<protein>
    <submittedName>
        <fullName evidence="2">Helix-turn-helix domain-containing protein</fullName>
    </submittedName>
    <submittedName>
        <fullName evidence="3">Helix-turn-helix transcriptional regulator</fullName>
    </submittedName>
</protein>
<organism evidence="2 4">
    <name type="scientific">Ensifer adhaerens</name>
    <name type="common">Sinorhizobium morelense</name>
    <dbReference type="NCBI Taxonomy" id="106592"/>
    <lineage>
        <taxon>Bacteria</taxon>
        <taxon>Pseudomonadati</taxon>
        <taxon>Pseudomonadota</taxon>
        <taxon>Alphaproteobacteria</taxon>
        <taxon>Hyphomicrobiales</taxon>
        <taxon>Rhizobiaceae</taxon>
        <taxon>Sinorhizobium/Ensifer group</taxon>
        <taxon>Ensifer</taxon>
    </lineage>
</organism>
<dbReference type="GeneID" id="29520048"/>
<dbReference type="Proteomes" id="UP001055460">
    <property type="component" value="Chromosome"/>
</dbReference>
<dbReference type="OrthoDB" id="8116852at2"/>
<evidence type="ECO:0000313" key="5">
    <source>
        <dbReference type="Proteomes" id="UP001214094"/>
    </source>
</evidence>
<evidence type="ECO:0000313" key="3">
    <source>
        <dbReference type="EMBL" id="WFP88972.1"/>
    </source>
</evidence>
<accession>A0A9Q9D897</accession>
<evidence type="ECO:0000259" key="1">
    <source>
        <dbReference type="PROSITE" id="PS50943"/>
    </source>
</evidence>
<dbReference type="EMBL" id="CP098807">
    <property type="protein sequence ID" value="USJ21744.1"/>
    <property type="molecule type" value="Genomic_DNA"/>
</dbReference>
<dbReference type="SUPFAM" id="SSF47413">
    <property type="entry name" value="lambda repressor-like DNA-binding domains"/>
    <property type="match status" value="1"/>
</dbReference>
<dbReference type="RefSeq" id="WP_034792964.1">
    <property type="nucleotide sequence ID" value="NZ_CAXURO020000001.1"/>
</dbReference>
<dbReference type="Pfam" id="PF01381">
    <property type="entry name" value="HTH_3"/>
    <property type="match status" value="1"/>
</dbReference>
<name>A0A9Q9D897_ENSAD</name>
<gene>
    <name evidence="2" type="ORF">NE863_10445</name>
    <name evidence="3" type="ORF">P4B07_10285</name>
</gene>
<dbReference type="EMBL" id="CP121308">
    <property type="protein sequence ID" value="WFP88972.1"/>
    <property type="molecule type" value="Genomic_DNA"/>
</dbReference>
<dbReference type="Proteomes" id="UP001214094">
    <property type="component" value="Chromosome"/>
</dbReference>
<dbReference type="GO" id="GO:0003677">
    <property type="term" value="F:DNA binding"/>
    <property type="evidence" value="ECO:0007669"/>
    <property type="project" value="InterPro"/>
</dbReference>
<dbReference type="InterPro" id="IPR010982">
    <property type="entry name" value="Lambda_DNA-bd_dom_sf"/>
</dbReference>
<sequence length="78" mass="8265">MSFKKDLTKAPGASLSRVKIGAAIKRSRETAGYSVDDLSVTTGLTEIEISKIELGADTDPAKLQRIAAALQVSPQTFT</sequence>